<evidence type="ECO:0000256" key="1">
    <source>
        <dbReference type="SAM" id="Phobius"/>
    </source>
</evidence>
<keyword evidence="1" id="KW-1133">Transmembrane helix</keyword>
<dbReference type="Gene3D" id="3.20.90.10">
    <property type="entry name" value="Tubby Protein, Chain A"/>
    <property type="match status" value="1"/>
</dbReference>
<feature type="domain" description="Tubby C-terminal" evidence="2">
    <location>
        <begin position="2"/>
        <end position="48"/>
    </location>
</feature>
<dbReference type="AlphaFoldDB" id="A0AAE1SES0"/>
<evidence type="ECO:0000313" key="3">
    <source>
        <dbReference type="EMBL" id="KAK4368715.1"/>
    </source>
</evidence>
<dbReference type="SUPFAM" id="SSF54518">
    <property type="entry name" value="Tubby C-terminal domain-like"/>
    <property type="match status" value="1"/>
</dbReference>
<dbReference type="EMBL" id="JAVYJV010000006">
    <property type="protein sequence ID" value="KAK4368715.1"/>
    <property type="molecule type" value="Genomic_DNA"/>
</dbReference>
<keyword evidence="4" id="KW-1185">Reference proteome</keyword>
<keyword evidence="1" id="KW-0812">Transmembrane</keyword>
<reference evidence="3" key="1">
    <citation type="submission" date="2023-12" db="EMBL/GenBank/DDBJ databases">
        <title>Genome assembly of Anisodus tanguticus.</title>
        <authorList>
            <person name="Wang Y.-J."/>
        </authorList>
    </citation>
    <scope>NUCLEOTIDE SEQUENCE</scope>
    <source>
        <strain evidence="3">KB-2021</strain>
        <tissue evidence="3">Leaf</tissue>
    </source>
</reference>
<dbReference type="Pfam" id="PF01167">
    <property type="entry name" value="Tub"/>
    <property type="match status" value="1"/>
</dbReference>
<evidence type="ECO:0000313" key="4">
    <source>
        <dbReference type="Proteomes" id="UP001291623"/>
    </source>
</evidence>
<dbReference type="InterPro" id="IPR025659">
    <property type="entry name" value="Tubby-like_C"/>
</dbReference>
<accession>A0AAE1SES0</accession>
<name>A0AAE1SES0_9SOLA</name>
<sequence length="96" mass="10907">MKNFQLVASPENGVMAGPEHEKVILQFGKVGMNMFIAFQAFSICLFNLNSCFWLSVSLIRASFSHDKVCLDERFNSTFPYISILISKDHRCVHISC</sequence>
<organism evidence="3 4">
    <name type="scientific">Anisodus tanguticus</name>
    <dbReference type="NCBI Taxonomy" id="243964"/>
    <lineage>
        <taxon>Eukaryota</taxon>
        <taxon>Viridiplantae</taxon>
        <taxon>Streptophyta</taxon>
        <taxon>Embryophyta</taxon>
        <taxon>Tracheophyta</taxon>
        <taxon>Spermatophyta</taxon>
        <taxon>Magnoliopsida</taxon>
        <taxon>eudicotyledons</taxon>
        <taxon>Gunneridae</taxon>
        <taxon>Pentapetalae</taxon>
        <taxon>asterids</taxon>
        <taxon>lamiids</taxon>
        <taxon>Solanales</taxon>
        <taxon>Solanaceae</taxon>
        <taxon>Solanoideae</taxon>
        <taxon>Hyoscyameae</taxon>
        <taxon>Anisodus</taxon>
    </lineage>
</organism>
<feature type="transmembrane region" description="Helical" evidence="1">
    <location>
        <begin position="35"/>
        <end position="56"/>
    </location>
</feature>
<protein>
    <recommendedName>
        <fullName evidence="2">Tubby C-terminal domain-containing protein</fullName>
    </recommendedName>
</protein>
<gene>
    <name evidence="3" type="ORF">RND71_012507</name>
</gene>
<dbReference type="InterPro" id="IPR000007">
    <property type="entry name" value="Tubby_C"/>
</dbReference>
<keyword evidence="1" id="KW-0472">Membrane</keyword>
<comment type="caution">
    <text evidence="3">The sequence shown here is derived from an EMBL/GenBank/DDBJ whole genome shotgun (WGS) entry which is preliminary data.</text>
</comment>
<proteinExistence type="predicted"/>
<dbReference type="Proteomes" id="UP001291623">
    <property type="component" value="Unassembled WGS sequence"/>
</dbReference>
<evidence type="ECO:0000259" key="2">
    <source>
        <dbReference type="Pfam" id="PF01167"/>
    </source>
</evidence>